<accession>A0A839V2Q3</accession>
<dbReference type="Pfam" id="PF05035">
    <property type="entry name" value="DGOK"/>
    <property type="match status" value="1"/>
</dbReference>
<dbReference type="InterPro" id="IPR007729">
    <property type="entry name" value="DGOK"/>
</dbReference>
<dbReference type="CDD" id="cd24012">
    <property type="entry name" value="ASKHA_NBD_KDGal-kinase"/>
    <property type="match status" value="1"/>
</dbReference>
<dbReference type="Gene3D" id="3.30.420.300">
    <property type="entry name" value="2-keto-3-deoxy-galactonokinase, substrate binding domain"/>
    <property type="match status" value="1"/>
</dbReference>
<dbReference type="EMBL" id="JACHXV010000011">
    <property type="protein sequence ID" value="MBB3174790.1"/>
    <property type="molecule type" value="Genomic_DNA"/>
</dbReference>
<dbReference type="InterPro" id="IPR042258">
    <property type="entry name" value="DGOK_N"/>
</dbReference>
<proteinExistence type="predicted"/>
<dbReference type="GO" id="GO:0034194">
    <property type="term" value="P:D-galactonate catabolic process"/>
    <property type="evidence" value="ECO:0007669"/>
    <property type="project" value="InterPro"/>
</dbReference>
<dbReference type="Gene3D" id="3.30.420.310">
    <property type="entry name" value="2-keto-3-deoxy-galactonokinase, C-terminal domain"/>
    <property type="match status" value="1"/>
</dbReference>
<dbReference type="Proteomes" id="UP000557688">
    <property type="component" value="Unassembled WGS sequence"/>
</dbReference>
<sequence length="296" mass="30388">MLIALDWGTSSLRAMLLDGGGAVVERRERDWGILSLPQGGFAGACAAITEGWPAVPAIACGMVGSAQGWREVPYVAAPAGIDAIASRLVRIAPAGGPVLHLVPGVSGRDAAGAPNVMRGEETQVAGAGVETGLVLLPGTHSKWVRLEGGRITGFDTFMTGELFAVLRGHSILGRAVPADGATAPLCRDAFTRGLAAARASHQGIAPLLFSTRALVLSRQIRAEESLDYLSGLLIGDELRAGLATGGRAPCTLIGSAALVERYRTGLKLFGAPAAREVEDAAASGLWRIAQAAGIGR</sequence>
<dbReference type="EC" id="2.7.1.58" evidence="1"/>
<keyword evidence="2" id="KW-1185">Reference proteome</keyword>
<reference evidence="1 2" key="1">
    <citation type="submission" date="2020-08" db="EMBL/GenBank/DDBJ databases">
        <title>Genomic Encyclopedia of Type Strains, Phase III (KMG-III): the genomes of soil and plant-associated and newly described type strains.</title>
        <authorList>
            <person name="Whitman W."/>
        </authorList>
    </citation>
    <scope>NUCLEOTIDE SEQUENCE [LARGE SCALE GENOMIC DNA]</scope>
    <source>
        <strain evidence="1 2">CECT 8088</strain>
    </source>
</reference>
<name>A0A839V2Q3_9PROT</name>
<evidence type="ECO:0000313" key="1">
    <source>
        <dbReference type="EMBL" id="MBB3174790.1"/>
    </source>
</evidence>
<dbReference type="GO" id="GO:0008671">
    <property type="term" value="F:2-dehydro-3-deoxygalactonokinase activity"/>
    <property type="evidence" value="ECO:0007669"/>
    <property type="project" value="UniProtKB-EC"/>
</dbReference>
<organism evidence="1 2">
    <name type="scientific">Endobacter medicaginis</name>
    <dbReference type="NCBI Taxonomy" id="1181271"/>
    <lineage>
        <taxon>Bacteria</taxon>
        <taxon>Pseudomonadati</taxon>
        <taxon>Pseudomonadota</taxon>
        <taxon>Alphaproteobacteria</taxon>
        <taxon>Acetobacterales</taxon>
        <taxon>Acetobacteraceae</taxon>
        <taxon>Endobacter</taxon>
    </lineage>
</organism>
<dbReference type="RefSeq" id="WP_183275361.1">
    <property type="nucleotide sequence ID" value="NZ_JACHXV010000011.1"/>
</dbReference>
<comment type="caution">
    <text evidence="1">The sequence shown here is derived from an EMBL/GenBank/DDBJ whole genome shotgun (WGS) entry which is preliminary data.</text>
</comment>
<keyword evidence="1" id="KW-0418">Kinase</keyword>
<keyword evidence="1" id="KW-0808">Transferase</keyword>
<protein>
    <submittedName>
        <fullName evidence="1">2-dehydro-3-deoxygalactonokinase</fullName>
        <ecNumber evidence="1">2.7.1.58</ecNumber>
    </submittedName>
</protein>
<dbReference type="InterPro" id="IPR042257">
    <property type="entry name" value="DGOK_C"/>
</dbReference>
<evidence type="ECO:0000313" key="2">
    <source>
        <dbReference type="Proteomes" id="UP000557688"/>
    </source>
</evidence>
<gene>
    <name evidence="1" type="ORF">FHR90_002636</name>
</gene>
<dbReference type="AlphaFoldDB" id="A0A839V2Q3"/>